<dbReference type="PATRIC" id="fig|1301098.3.peg.2503"/>
<evidence type="ECO:0000256" key="4">
    <source>
        <dbReference type="ARBA" id="ARBA00023163"/>
    </source>
</evidence>
<keyword evidence="4" id="KW-0804">Transcription</keyword>
<dbReference type="InterPro" id="IPR007627">
    <property type="entry name" value="RNA_pol_sigma70_r2"/>
</dbReference>
<dbReference type="Gene3D" id="1.10.1740.10">
    <property type="match status" value="1"/>
</dbReference>
<reference evidence="8 9" key="1">
    <citation type="submission" date="2013-03" db="EMBL/GenBank/DDBJ databases">
        <authorList>
            <person name="Linke B."/>
        </authorList>
    </citation>
    <scope>NUCLEOTIDE SEQUENCE [LARGE SCALE GENOMIC DNA]</scope>
    <source>
        <strain evidence="8 9">B13</strain>
    </source>
</reference>
<dbReference type="InterPro" id="IPR036388">
    <property type="entry name" value="WH-like_DNA-bd_sf"/>
</dbReference>
<dbReference type="GO" id="GO:0006352">
    <property type="term" value="P:DNA-templated transcription initiation"/>
    <property type="evidence" value="ECO:0007669"/>
    <property type="project" value="InterPro"/>
</dbReference>
<dbReference type="KEGG" id="pkc:PKB_2498"/>
<dbReference type="SUPFAM" id="SSF88659">
    <property type="entry name" value="Sigma3 and sigma4 domains of RNA polymerase sigma factors"/>
    <property type="match status" value="1"/>
</dbReference>
<sequence length="215" mass="23906">MRELPQPLRPSPWEHPRAPAAATERHPPAPPSRRLRSIAEATIAQPADIRTEIGQHLARLWRYAMVLSRQTHVADDLVQATCVRALERAAQFTAGSRLDRWLFTILRSIWLNEVRARRVRSGFGVVDAEGELVFDGERQAQAEVLAGQVLRRVAELPEAQRETLFLAYIEGLSYREVAQILGVPIGTVMSRLAAARLKLADAAAEDAELARGGPR</sequence>
<feature type="domain" description="RNA polymerase sigma factor 70 region 4 type 2" evidence="7">
    <location>
        <begin position="148"/>
        <end position="199"/>
    </location>
</feature>
<dbReference type="Proteomes" id="UP000025241">
    <property type="component" value="Chromosome I"/>
</dbReference>
<dbReference type="EMBL" id="HG322950">
    <property type="protein sequence ID" value="CDF83845.1"/>
    <property type="molecule type" value="Genomic_DNA"/>
</dbReference>
<dbReference type="CDD" id="cd06171">
    <property type="entry name" value="Sigma70_r4"/>
    <property type="match status" value="1"/>
</dbReference>
<organism evidence="8 9">
    <name type="scientific">Pseudomonas knackmussii (strain DSM 6978 / CCUG 54928 / LMG 23759 / B13)</name>
    <dbReference type="NCBI Taxonomy" id="1301098"/>
    <lineage>
        <taxon>Bacteria</taxon>
        <taxon>Pseudomonadati</taxon>
        <taxon>Pseudomonadota</taxon>
        <taxon>Gammaproteobacteria</taxon>
        <taxon>Pseudomonadales</taxon>
        <taxon>Pseudomonadaceae</taxon>
        <taxon>Pseudomonas</taxon>
    </lineage>
</organism>
<protein>
    <submittedName>
        <fullName evidence="8">Sigma-24 (FecI)</fullName>
    </submittedName>
</protein>
<dbReference type="HOGENOM" id="CLU_047691_1_4_6"/>
<dbReference type="SUPFAM" id="SSF88946">
    <property type="entry name" value="Sigma2 domain of RNA polymerase sigma factors"/>
    <property type="match status" value="1"/>
</dbReference>
<evidence type="ECO:0000256" key="1">
    <source>
        <dbReference type="ARBA" id="ARBA00010641"/>
    </source>
</evidence>
<dbReference type="NCBIfam" id="TIGR02937">
    <property type="entry name" value="sigma70-ECF"/>
    <property type="match status" value="1"/>
</dbReference>
<dbReference type="GO" id="GO:0016987">
    <property type="term" value="F:sigma factor activity"/>
    <property type="evidence" value="ECO:0007669"/>
    <property type="project" value="UniProtKB-KW"/>
</dbReference>
<dbReference type="AlphaFoldDB" id="A0A024HFN5"/>
<evidence type="ECO:0000256" key="2">
    <source>
        <dbReference type="ARBA" id="ARBA00023015"/>
    </source>
</evidence>
<feature type="domain" description="RNA polymerase sigma-70 region 2" evidence="6">
    <location>
        <begin position="54"/>
        <end position="118"/>
    </location>
</feature>
<dbReference type="Pfam" id="PF04542">
    <property type="entry name" value="Sigma70_r2"/>
    <property type="match status" value="1"/>
</dbReference>
<evidence type="ECO:0000313" key="9">
    <source>
        <dbReference type="Proteomes" id="UP000025241"/>
    </source>
</evidence>
<dbReference type="InterPro" id="IPR013324">
    <property type="entry name" value="RNA_pol_sigma_r3/r4-like"/>
</dbReference>
<feature type="region of interest" description="Disordered" evidence="5">
    <location>
        <begin position="1"/>
        <end position="33"/>
    </location>
</feature>
<accession>A0A024HFN5</accession>
<dbReference type="GO" id="GO:0003677">
    <property type="term" value="F:DNA binding"/>
    <property type="evidence" value="ECO:0007669"/>
    <property type="project" value="InterPro"/>
</dbReference>
<dbReference type="Pfam" id="PF08281">
    <property type="entry name" value="Sigma70_r4_2"/>
    <property type="match status" value="1"/>
</dbReference>
<proteinExistence type="inferred from homology"/>
<evidence type="ECO:0000313" key="8">
    <source>
        <dbReference type="EMBL" id="CDF83845.1"/>
    </source>
</evidence>
<dbReference type="Gene3D" id="1.10.10.10">
    <property type="entry name" value="Winged helix-like DNA-binding domain superfamily/Winged helix DNA-binding domain"/>
    <property type="match status" value="1"/>
</dbReference>
<evidence type="ECO:0000256" key="5">
    <source>
        <dbReference type="SAM" id="MobiDB-lite"/>
    </source>
</evidence>
<dbReference type="InterPro" id="IPR039425">
    <property type="entry name" value="RNA_pol_sigma-70-like"/>
</dbReference>
<name>A0A024HFN5_PSEKB</name>
<keyword evidence="2" id="KW-0805">Transcription regulation</keyword>
<dbReference type="OrthoDB" id="9797134at2"/>
<evidence type="ECO:0000259" key="6">
    <source>
        <dbReference type="Pfam" id="PF04542"/>
    </source>
</evidence>
<comment type="similarity">
    <text evidence="1">Belongs to the sigma-70 factor family. ECF subfamily.</text>
</comment>
<feature type="compositionally biased region" description="Basic and acidic residues" evidence="5">
    <location>
        <begin position="12"/>
        <end position="27"/>
    </location>
</feature>
<gene>
    <name evidence="8" type="ORF">PKB_2498</name>
</gene>
<dbReference type="InterPro" id="IPR014284">
    <property type="entry name" value="RNA_pol_sigma-70_dom"/>
</dbReference>
<evidence type="ECO:0000259" key="7">
    <source>
        <dbReference type="Pfam" id="PF08281"/>
    </source>
</evidence>
<dbReference type="PANTHER" id="PTHR43133">
    <property type="entry name" value="RNA POLYMERASE ECF-TYPE SIGMA FACTO"/>
    <property type="match status" value="1"/>
</dbReference>
<evidence type="ECO:0000256" key="3">
    <source>
        <dbReference type="ARBA" id="ARBA00023082"/>
    </source>
</evidence>
<dbReference type="PANTHER" id="PTHR43133:SF25">
    <property type="entry name" value="RNA POLYMERASE SIGMA FACTOR RFAY-RELATED"/>
    <property type="match status" value="1"/>
</dbReference>
<keyword evidence="9" id="KW-1185">Reference proteome</keyword>
<dbReference type="InterPro" id="IPR013249">
    <property type="entry name" value="RNA_pol_sigma70_r4_t2"/>
</dbReference>
<dbReference type="eggNOG" id="COG1595">
    <property type="taxonomic scope" value="Bacteria"/>
</dbReference>
<keyword evidence="3" id="KW-0731">Sigma factor</keyword>
<dbReference type="STRING" id="1301098.PKB_2498"/>
<reference evidence="8 9" key="2">
    <citation type="submission" date="2014-05" db="EMBL/GenBank/DDBJ databases">
        <title>Genome sequence of the 3-chlorobenzoate degrading bacterium Pseudomonas knackmussii B13 shows multiple evidence for horizontal gene transfer.</title>
        <authorList>
            <person name="Miyazaki R."/>
            <person name="Bertelli C."/>
            <person name="Falquet L."/>
            <person name="Robinson-Rechavi M."/>
            <person name="Gharib W."/>
            <person name="Roy S."/>
            <person name="Van der Meer J.R."/>
        </authorList>
    </citation>
    <scope>NUCLEOTIDE SEQUENCE [LARGE SCALE GENOMIC DNA]</scope>
    <source>
        <strain evidence="8 9">B13</strain>
    </source>
</reference>
<dbReference type="InterPro" id="IPR013325">
    <property type="entry name" value="RNA_pol_sigma_r2"/>
</dbReference>